<gene>
    <name evidence="2" type="ORF">BJ960_001253</name>
</gene>
<feature type="transmembrane region" description="Helical" evidence="1">
    <location>
        <begin position="12"/>
        <end position="31"/>
    </location>
</feature>
<dbReference type="Proteomes" id="UP000586095">
    <property type="component" value="Unassembled WGS sequence"/>
</dbReference>
<comment type="caution">
    <text evidence="2">The sequence shown here is derived from an EMBL/GenBank/DDBJ whole genome shotgun (WGS) entry which is preliminary data.</text>
</comment>
<dbReference type="EMBL" id="JACCBD010000001">
    <property type="protein sequence ID" value="NYD26450.1"/>
    <property type="molecule type" value="Genomic_DNA"/>
</dbReference>
<keyword evidence="1" id="KW-1133">Transmembrane helix</keyword>
<keyword evidence="3" id="KW-1185">Reference proteome</keyword>
<dbReference type="AlphaFoldDB" id="A0A852RC40"/>
<organism evidence="2 3">
    <name type="scientific">Leucobacter aridicollis</name>
    <dbReference type="NCBI Taxonomy" id="283878"/>
    <lineage>
        <taxon>Bacteria</taxon>
        <taxon>Bacillati</taxon>
        <taxon>Actinomycetota</taxon>
        <taxon>Actinomycetes</taxon>
        <taxon>Micrococcales</taxon>
        <taxon>Microbacteriaceae</taxon>
        <taxon>Leucobacter</taxon>
    </lineage>
</organism>
<accession>A0A852RC40</accession>
<protein>
    <submittedName>
        <fullName evidence="2">Uncharacterized protein</fullName>
    </submittedName>
</protein>
<reference evidence="2 3" key="1">
    <citation type="submission" date="2020-07" db="EMBL/GenBank/DDBJ databases">
        <title>Sequencing the genomes of 1000 actinobacteria strains.</title>
        <authorList>
            <person name="Klenk H.-P."/>
        </authorList>
    </citation>
    <scope>NUCLEOTIDE SEQUENCE [LARGE SCALE GENOMIC DNA]</scope>
    <source>
        <strain evidence="2 3">DSM 17380</strain>
    </source>
</reference>
<evidence type="ECO:0000313" key="3">
    <source>
        <dbReference type="Proteomes" id="UP000586095"/>
    </source>
</evidence>
<sequence length="68" mass="7698">MNRVQFAYFKAWLMLSMGLGAVILVFVGGGPRNYPTAMLFVPLGLLIFGLYFCWEAWAFKKQDDDGSK</sequence>
<feature type="transmembrane region" description="Helical" evidence="1">
    <location>
        <begin position="37"/>
        <end position="59"/>
    </location>
</feature>
<evidence type="ECO:0000313" key="2">
    <source>
        <dbReference type="EMBL" id="NYD26450.1"/>
    </source>
</evidence>
<keyword evidence="1" id="KW-0812">Transmembrane</keyword>
<evidence type="ECO:0000256" key="1">
    <source>
        <dbReference type="SAM" id="Phobius"/>
    </source>
</evidence>
<name>A0A852RC40_9MICO</name>
<keyword evidence="1" id="KW-0472">Membrane</keyword>
<proteinExistence type="predicted"/>
<dbReference type="RefSeq" id="WP_185986655.1">
    <property type="nucleotide sequence ID" value="NZ_BAAALZ010000002.1"/>
</dbReference>